<proteinExistence type="predicted"/>
<name>A0ABS1C0B2_9BACT</name>
<evidence type="ECO:0000313" key="1">
    <source>
        <dbReference type="EMBL" id="MBK0402827.1"/>
    </source>
</evidence>
<comment type="caution">
    <text evidence="1">The sequence shown here is derived from an EMBL/GenBank/DDBJ whole genome shotgun (WGS) entry which is preliminary data.</text>
</comment>
<sequence>MEFMKLVSNLKEKLQKSRQFFSHKKLINRNFILFLFLVTACTKKLPENNFNSAAWQKDSLACENNRLELLPELEKVRPELLGLRETEIQKLLGKPEATSLTDQSERIYFYYIEPGPQCTQKSYLSSANKLQVRMNSMGFVIEMNYEQPIKK</sequence>
<dbReference type="EMBL" id="JAEHFX010000003">
    <property type="protein sequence ID" value="MBK0402827.1"/>
    <property type="molecule type" value="Genomic_DNA"/>
</dbReference>
<accession>A0ABS1C0B2</accession>
<dbReference type="Proteomes" id="UP000644147">
    <property type="component" value="Unassembled WGS sequence"/>
</dbReference>
<protein>
    <recommendedName>
        <fullName evidence="3">Lipoprotein SmpA/OmlA domain-containing protein</fullName>
    </recommendedName>
</protein>
<gene>
    <name evidence="1" type="ORF">I5M27_07500</name>
</gene>
<reference evidence="1 2" key="1">
    <citation type="submission" date="2020-12" db="EMBL/GenBank/DDBJ databases">
        <title>Bacterial novel species Adhaeribacter sp. BT258 isolated from soil.</title>
        <authorList>
            <person name="Jung H.-Y."/>
        </authorList>
    </citation>
    <scope>NUCLEOTIDE SEQUENCE [LARGE SCALE GENOMIC DNA]</scope>
    <source>
        <strain evidence="1 2">BT258</strain>
    </source>
</reference>
<keyword evidence="2" id="KW-1185">Reference proteome</keyword>
<evidence type="ECO:0008006" key="3">
    <source>
        <dbReference type="Google" id="ProtNLM"/>
    </source>
</evidence>
<evidence type="ECO:0000313" key="2">
    <source>
        <dbReference type="Proteomes" id="UP000644147"/>
    </source>
</evidence>
<organism evidence="1 2">
    <name type="scientific">Adhaeribacter terrigena</name>
    <dbReference type="NCBI Taxonomy" id="2793070"/>
    <lineage>
        <taxon>Bacteria</taxon>
        <taxon>Pseudomonadati</taxon>
        <taxon>Bacteroidota</taxon>
        <taxon>Cytophagia</taxon>
        <taxon>Cytophagales</taxon>
        <taxon>Hymenobacteraceae</taxon>
        <taxon>Adhaeribacter</taxon>
    </lineage>
</organism>